<accession>A0A9Y2MXR8</accession>
<sequence length="300" mass="31789">MLGHRSAHGITFAGIPYAPTPVGTGRFAAPGPRWDGVRGAARTTAPQRPGPLGRADLSPVLGTTTAPGDYLSLTVSTPDPGTRNLPLLVFLHGGGFATGTGPAPVYATGAFPRDGVVLVTVNYRLGAIGWLDLPGAPANRGLLDVLAALEWINANITNFGGNPGNVTVGGQSERSRPVLPPARAHRGHHASVRGSQRKPGHLHVRFPLALTGVRRPPRGVSLRRAALRLRLCRSSRPARRTRAARPRRITRRSRPNHPQRVGFLHRPGKPRLGRARPTPDRPSITPCVSAGVPPHPATPS</sequence>
<gene>
    <name evidence="3" type="ORF">QRX50_18490</name>
</gene>
<dbReference type="KEGG" id="acab:QRX50_18490"/>
<dbReference type="Gene3D" id="3.40.50.1820">
    <property type="entry name" value="alpha/beta hydrolase"/>
    <property type="match status" value="1"/>
</dbReference>
<dbReference type="SUPFAM" id="SSF53474">
    <property type="entry name" value="alpha/beta-Hydrolases"/>
    <property type="match status" value="1"/>
</dbReference>
<proteinExistence type="predicted"/>
<dbReference type="Pfam" id="PF00135">
    <property type="entry name" value="COesterase"/>
    <property type="match status" value="1"/>
</dbReference>
<evidence type="ECO:0000313" key="4">
    <source>
        <dbReference type="Proteomes" id="UP001236014"/>
    </source>
</evidence>
<reference evidence="3 4" key="1">
    <citation type="submission" date="2023-06" db="EMBL/GenBank/DDBJ databases">
        <authorList>
            <person name="Oyuntsetseg B."/>
            <person name="Kim S.B."/>
        </authorList>
    </citation>
    <scope>NUCLEOTIDE SEQUENCE [LARGE SCALE GENOMIC DNA]</scope>
    <source>
        <strain evidence="3 4">2-15</strain>
    </source>
</reference>
<feature type="region of interest" description="Disordered" evidence="1">
    <location>
        <begin position="235"/>
        <end position="300"/>
    </location>
</feature>
<evidence type="ECO:0000256" key="1">
    <source>
        <dbReference type="SAM" id="MobiDB-lite"/>
    </source>
</evidence>
<organism evidence="3 4">
    <name type="scientific">Amycolatopsis carbonis</name>
    <dbReference type="NCBI Taxonomy" id="715471"/>
    <lineage>
        <taxon>Bacteria</taxon>
        <taxon>Bacillati</taxon>
        <taxon>Actinomycetota</taxon>
        <taxon>Actinomycetes</taxon>
        <taxon>Pseudonocardiales</taxon>
        <taxon>Pseudonocardiaceae</taxon>
        <taxon>Amycolatopsis</taxon>
    </lineage>
</organism>
<dbReference type="Proteomes" id="UP001236014">
    <property type="component" value="Chromosome"/>
</dbReference>
<feature type="compositionally biased region" description="Basic residues" evidence="1">
    <location>
        <begin position="235"/>
        <end position="257"/>
    </location>
</feature>
<protein>
    <submittedName>
        <fullName evidence="3">Carboxylesterase family protein</fullName>
    </submittedName>
</protein>
<evidence type="ECO:0000259" key="2">
    <source>
        <dbReference type="Pfam" id="PF00135"/>
    </source>
</evidence>
<dbReference type="InterPro" id="IPR050309">
    <property type="entry name" value="Type-B_Carboxylest/Lipase"/>
</dbReference>
<feature type="domain" description="Carboxylesterase type B" evidence="2">
    <location>
        <begin position="11"/>
        <end position="172"/>
    </location>
</feature>
<dbReference type="AlphaFoldDB" id="A0A9Y2MXR8"/>
<keyword evidence="4" id="KW-1185">Reference proteome</keyword>
<dbReference type="InterPro" id="IPR002018">
    <property type="entry name" value="CarbesteraseB"/>
</dbReference>
<dbReference type="EMBL" id="CP127294">
    <property type="protein sequence ID" value="WIX82616.1"/>
    <property type="molecule type" value="Genomic_DNA"/>
</dbReference>
<dbReference type="InterPro" id="IPR029058">
    <property type="entry name" value="AB_hydrolase_fold"/>
</dbReference>
<name>A0A9Y2MXR8_9PSEU</name>
<feature type="region of interest" description="Disordered" evidence="1">
    <location>
        <begin position="35"/>
        <end position="55"/>
    </location>
</feature>
<dbReference type="PANTHER" id="PTHR11559">
    <property type="entry name" value="CARBOXYLESTERASE"/>
    <property type="match status" value="1"/>
</dbReference>
<evidence type="ECO:0000313" key="3">
    <source>
        <dbReference type="EMBL" id="WIX82616.1"/>
    </source>
</evidence>